<dbReference type="Proteomes" id="UP000027318">
    <property type="component" value="Unassembled WGS sequence"/>
</dbReference>
<evidence type="ECO:0000259" key="1">
    <source>
        <dbReference type="PROSITE" id="PS50846"/>
    </source>
</evidence>
<dbReference type="SUPFAM" id="SSF55008">
    <property type="entry name" value="HMA, heavy metal-associated domain"/>
    <property type="match status" value="1"/>
</dbReference>
<dbReference type="GO" id="GO:0046872">
    <property type="term" value="F:metal ion binding"/>
    <property type="evidence" value="ECO:0007669"/>
    <property type="project" value="InterPro"/>
</dbReference>
<dbReference type="InterPro" id="IPR006121">
    <property type="entry name" value="HMA_dom"/>
</dbReference>
<feature type="domain" description="HMA" evidence="1">
    <location>
        <begin position="2"/>
        <end position="63"/>
    </location>
</feature>
<gene>
    <name evidence="2" type="ORF">ADINL_2945</name>
</gene>
<name>A0A063Y013_9GAMM</name>
<protein>
    <recommendedName>
        <fullName evidence="1">HMA domain-containing protein</fullName>
    </recommendedName>
</protein>
<accession>A0A063Y013</accession>
<dbReference type="CDD" id="cd00371">
    <property type="entry name" value="HMA"/>
    <property type="match status" value="1"/>
</dbReference>
<dbReference type="STRING" id="267850.ADINL_2945"/>
<sequence length="65" mass="6767">MADYTLTLNGLTCGGCVKAVKQALEQLEGIESMEITQDSANISGSVSLDLLIDTIENAGFEASAD</sequence>
<proteinExistence type="predicted"/>
<dbReference type="EMBL" id="JMSZ01000042">
    <property type="protein sequence ID" value="KDE38490.1"/>
    <property type="molecule type" value="Genomic_DNA"/>
</dbReference>
<dbReference type="Gene3D" id="3.30.70.100">
    <property type="match status" value="1"/>
</dbReference>
<evidence type="ECO:0000313" key="3">
    <source>
        <dbReference type="Proteomes" id="UP000027318"/>
    </source>
</evidence>
<dbReference type="PROSITE" id="PS50846">
    <property type="entry name" value="HMA_2"/>
    <property type="match status" value="1"/>
</dbReference>
<dbReference type="AlphaFoldDB" id="A0A063Y013"/>
<dbReference type="Pfam" id="PF00403">
    <property type="entry name" value="HMA"/>
    <property type="match status" value="1"/>
</dbReference>
<organism evidence="2 3">
    <name type="scientific">Nitrincola lacisaponensis</name>
    <dbReference type="NCBI Taxonomy" id="267850"/>
    <lineage>
        <taxon>Bacteria</taxon>
        <taxon>Pseudomonadati</taxon>
        <taxon>Pseudomonadota</taxon>
        <taxon>Gammaproteobacteria</taxon>
        <taxon>Oceanospirillales</taxon>
        <taxon>Oceanospirillaceae</taxon>
        <taxon>Nitrincola</taxon>
    </lineage>
</organism>
<comment type="caution">
    <text evidence="2">The sequence shown here is derived from an EMBL/GenBank/DDBJ whole genome shotgun (WGS) entry which is preliminary data.</text>
</comment>
<reference evidence="2 3" key="1">
    <citation type="journal article" date="2005" name="Int. J. Syst. Evol. Microbiol.">
        <title>Nitrincola lacisaponensis gen. nov., sp. nov., a novel alkaliphilic bacterium isolated from an alkaline, saline lake.</title>
        <authorList>
            <person name="Dimitriu P.A."/>
            <person name="Shukla S.K."/>
            <person name="Conradt J."/>
            <person name="Marquez M.C."/>
            <person name="Ventosa A."/>
            <person name="Maglia A."/>
            <person name="Peyton B.M."/>
            <person name="Pinkart H.C."/>
            <person name="Mormile M.R."/>
        </authorList>
    </citation>
    <scope>NUCLEOTIDE SEQUENCE [LARGE SCALE GENOMIC DNA]</scope>
    <source>
        <strain evidence="2 3">4CA</strain>
    </source>
</reference>
<dbReference type="InterPro" id="IPR036163">
    <property type="entry name" value="HMA_dom_sf"/>
</dbReference>
<keyword evidence="3" id="KW-1185">Reference proteome</keyword>
<evidence type="ECO:0000313" key="2">
    <source>
        <dbReference type="EMBL" id="KDE38490.1"/>
    </source>
</evidence>
<dbReference type="RefSeq" id="WP_036549737.1">
    <property type="nucleotide sequence ID" value="NZ_JBKBNO010000006.1"/>
</dbReference>